<protein>
    <recommendedName>
        <fullName evidence="6">Glutathione S-transferase</fullName>
    </recommendedName>
</protein>
<dbReference type="EMBL" id="JAHRHJ020000002">
    <property type="protein sequence ID" value="KAH9326596.1"/>
    <property type="molecule type" value="Genomic_DNA"/>
</dbReference>
<evidence type="ECO:0000313" key="5">
    <source>
        <dbReference type="Proteomes" id="UP000824469"/>
    </source>
</evidence>
<evidence type="ECO:0000256" key="1">
    <source>
        <dbReference type="RuleBase" id="RU003494"/>
    </source>
</evidence>
<dbReference type="Gene3D" id="3.40.30.10">
    <property type="entry name" value="Glutaredoxin"/>
    <property type="match status" value="1"/>
</dbReference>
<dbReference type="CDD" id="cd00570">
    <property type="entry name" value="GST_N_family"/>
    <property type="match status" value="1"/>
</dbReference>
<feature type="domain" description="GST C-terminal" evidence="3">
    <location>
        <begin position="131"/>
        <end position="261"/>
    </location>
</feature>
<evidence type="ECO:0000259" key="3">
    <source>
        <dbReference type="PROSITE" id="PS50405"/>
    </source>
</evidence>
<dbReference type="InterPro" id="IPR004045">
    <property type="entry name" value="Glutathione_S-Trfase_N"/>
</dbReference>
<comment type="caution">
    <text evidence="4">The sequence shown here is derived from an EMBL/GenBank/DDBJ whole genome shotgun (WGS) entry which is preliminary data.</text>
</comment>
<dbReference type="PROSITE" id="PS50404">
    <property type="entry name" value="GST_NTER"/>
    <property type="match status" value="1"/>
</dbReference>
<dbReference type="SUPFAM" id="SSF52833">
    <property type="entry name" value="Thioredoxin-like"/>
    <property type="match status" value="1"/>
</dbReference>
<keyword evidence="5" id="KW-1185">Reference proteome</keyword>
<organism evidence="4 5">
    <name type="scientific">Taxus chinensis</name>
    <name type="common">Chinese yew</name>
    <name type="synonym">Taxus wallichiana var. chinensis</name>
    <dbReference type="NCBI Taxonomy" id="29808"/>
    <lineage>
        <taxon>Eukaryota</taxon>
        <taxon>Viridiplantae</taxon>
        <taxon>Streptophyta</taxon>
        <taxon>Embryophyta</taxon>
        <taxon>Tracheophyta</taxon>
        <taxon>Spermatophyta</taxon>
        <taxon>Pinopsida</taxon>
        <taxon>Pinidae</taxon>
        <taxon>Conifers II</taxon>
        <taxon>Cupressales</taxon>
        <taxon>Taxaceae</taxon>
        <taxon>Taxus</taxon>
    </lineage>
</organism>
<dbReference type="GO" id="GO:0004364">
    <property type="term" value="F:glutathione transferase activity"/>
    <property type="evidence" value="ECO:0007669"/>
    <property type="project" value="InterPro"/>
</dbReference>
<dbReference type="OMA" id="HRIMIAL"/>
<feature type="non-terminal residue" evidence="4">
    <location>
        <position position="275"/>
    </location>
</feature>
<dbReference type="InterPro" id="IPR040079">
    <property type="entry name" value="Glutathione_S-Trfase"/>
</dbReference>
<evidence type="ECO:0008006" key="6">
    <source>
        <dbReference type="Google" id="ProtNLM"/>
    </source>
</evidence>
<dbReference type="InterPro" id="IPR036282">
    <property type="entry name" value="Glutathione-S-Trfase_C_sf"/>
</dbReference>
<dbReference type="PANTHER" id="PTHR45374">
    <property type="entry name" value="GLUTATHIONE S-TRANSFERASE TCHQD"/>
    <property type="match status" value="1"/>
</dbReference>
<name>A0AA38GPJ3_TAXCH</name>
<dbReference type="SFLD" id="SFLDG00358">
    <property type="entry name" value="Main_(cytGST)"/>
    <property type="match status" value="1"/>
</dbReference>
<dbReference type="SUPFAM" id="SSF47616">
    <property type="entry name" value="GST C-terminal domain-like"/>
    <property type="match status" value="1"/>
</dbReference>
<dbReference type="InterPro" id="IPR036249">
    <property type="entry name" value="Thioredoxin-like_sf"/>
</dbReference>
<dbReference type="AlphaFoldDB" id="A0AA38GPJ3"/>
<dbReference type="PANTHER" id="PTHR45374:SF1">
    <property type="entry name" value="GLUTATHIONE S-TRANSFERASE TCHQD"/>
    <property type="match status" value="1"/>
</dbReference>
<dbReference type="SFLD" id="SFLDS00019">
    <property type="entry name" value="Glutathione_Transferase_(cytos"/>
    <property type="match status" value="1"/>
</dbReference>
<dbReference type="InterPro" id="IPR004046">
    <property type="entry name" value="GST_C"/>
</dbReference>
<dbReference type="InterPro" id="IPR010987">
    <property type="entry name" value="Glutathione-S-Trfase_C-like"/>
</dbReference>
<evidence type="ECO:0000259" key="2">
    <source>
        <dbReference type="PROSITE" id="PS50404"/>
    </source>
</evidence>
<feature type="domain" description="GST N-terminal" evidence="2">
    <location>
        <begin position="12"/>
        <end position="93"/>
    </location>
</feature>
<dbReference type="Proteomes" id="UP000824469">
    <property type="component" value="Unassembled WGS sequence"/>
</dbReference>
<proteinExistence type="inferred from homology"/>
<dbReference type="PROSITE" id="PS50405">
    <property type="entry name" value="GST_CTER"/>
    <property type="match status" value="1"/>
</dbReference>
<sequence>MIESGDAVNRSKNMQLYHHPFSINSQKVRLALEEKGEDYSSHKMNPLKGRNLDLDFFRINPTGKIPVFKNGDIILFDPLSIIEYIDGINAPLGGNDVDHGRMLAWMQKIDGWNPKLFTLSNIPHKYILFFSRFKRRVVIARMAQSPDLANKYHLKLRETYATEEQLKDQDSVNQSIEQLIVLLDDAETQLTESEFLAGKEFSMADAMFVPILARIELLDKENEYIGSRTHLLDYWNRVKQRPSYGAVIGKYFSGWRKYKTFISTYSRVWIRNLFK</sequence>
<dbReference type="CDD" id="cd00299">
    <property type="entry name" value="GST_C_family"/>
    <property type="match status" value="1"/>
</dbReference>
<reference evidence="4 5" key="1">
    <citation type="journal article" date="2021" name="Nat. Plants">
        <title>The Taxus genome provides insights into paclitaxel biosynthesis.</title>
        <authorList>
            <person name="Xiong X."/>
            <person name="Gou J."/>
            <person name="Liao Q."/>
            <person name="Li Y."/>
            <person name="Zhou Q."/>
            <person name="Bi G."/>
            <person name="Li C."/>
            <person name="Du R."/>
            <person name="Wang X."/>
            <person name="Sun T."/>
            <person name="Guo L."/>
            <person name="Liang H."/>
            <person name="Lu P."/>
            <person name="Wu Y."/>
            <person name="Zhang Z."/>
            <person name="Ro D.K."/>
            <person name="Shang Y."/>
            <person name="Huang S."/>
            <person name="Yan J."/>
        </authorList>
    </citation>
    <scope>NUCLEOTIDE SEQUENCE [LARGE SCALE GENOMIC DNA]</scope>
    <source>
        <strain evidence="4">Ta-2019</strain>
    </source>
</reference>
<comment type="similarity">
    <text evidence="1">Belongs to the GST superfamily.</text>
</comment>
<dbReference type="Gene3D" id="1.20.1050.10">
    <property type="match status" value="1"/>
</dbReference>
<evidence type="ECO:0000313" key="4">
    <source>
        <dbReference type="EMBL" id="KAH9326596.1"/>
    </source>
</evidence>
<dbReference type="Pfam" id="PF00043">
    <property type="entry name" value="GST_C"/>
    <property type="match status" value="1"/>
</dbReference>
<accession>A0AA38GPJ3</accession>
<dbReference type="Pfam" id="PF02798">
    <property type="entry name" value="GST_N"/>
    <property type="match status" value="1"/>
</dbReference>
<gene>
    <name evidence="4" type="ORF">KI387_006774</name>
</gene>
<dbReference type="InterPro" id="IPR044617">
    <property type="entry name" value="TCHQD"/>
</dbReference>